<feature type="domain" description="G-protein coupled receptors family 1 profile" evidence="6">
    <location>
        <begin position="1"/>
        <end position="275"/>
    </location>
</feature>
<dbReference type="SUPFAM" id="SSF81321">
    <property type="entry name" value="Family A G protein-coupled receptor-like"/>
    <property type="match status" value="1"/>
</dbReference>
<dbReference type="STRING" id="451379.A0A0N5AW59"/>
<dbReference type="GO" id="GO:0016020">
    <property type="term" value="C:membrane"/>
    <property type="evidence" value="ECO:0007669"/>
    <property type="project" value="UniProtKB-SubCell"/>
</dbReference>
<evidence type="ECO:0000256" key="1">
    <source>
        <dbReference type="ARBA" id="ARBA00004370"/>
    </source>
</evidence>
<keyword evidence="3 5" id="KW-1133">Transmembrane helix</keyword>
<dbReference type="PROSITE" id="PS50262">
    <property type="entry name" value="G_PROTEIN_RECEP_F1_2"/>
    <property type="match status" value="1"/>
</dbReference>
<evidence type="ECO:0000256" key="5">
    <source>
        <dbReference type="SAM" id="Phobius"/>
    </source>
</evidence>
<dbReference type="CDD" id="cd14978">
    <property type="entry name" value="7tmA_FMRFamide_R-like"/>
    <property type="match status" value="1"/>
</dbReference>
<dbReference type="Proteomes" id="UP000046393">
    <property type="component" value="Unplaced"/>
</dbReference>
<dbReference type="AlphaFoldDB" id="A0A0N5AW59"/>
<dbReference type="InterPro" id="IPR000276">
    <property type="entry name" value="GPCR_Rhodpsn"/>
</dbReference>
<evidence type="ECO:0000256" key="2">
    <source>
        <dbReference type="ARBA" id="ARBA00022692"/>
    </source>
</evidence>
<organism evidence="7 8">
    <name type="scientific">Syphacia muris</name>
    <dbReference type="NCBI Taxonomy" id="451379"/>
    <lineage>
        <taxon>Eukaryota</taxon>
        <taxon>Metazoa</taxon>
        <taxon>Ecdysozoa</taxon>
        <taxon>Nematoda</taxon>
        <taxon>Chromadorea</taxon>
        <taxon>Rhabditida</taxon>
        <taxon>Spirurina</taxon>
        <taxon>Oxyuridomorpha</taxon>
        <taxon>Oxyuroidea</taxon>
        <taxon>Oxyuridae</taxon>
        <taxon>Syphacia</taxon>
    </lineage>
</organism>
<reference evidence="8" key="1">
    <citation type="submission" date="2017-02" db="UniProtKB">
        <authorList>
            <consortium name="WormBaseParasite"/>
        </authorList>
    </citation>
    <scope>IDENTIFICATION</scope>
</reference>
<feature type="transmembrane region" description="Helical" evidence="5">
    <location>
        <begin position="215"/>
        <end position="237"/>
    </location>
</feature>
<evidence type="ECO:0000256" key="3">
    <source>
        <dbReference type="ARBA" id="ARBA00022989"/>
    </source>
</evidence>
<proteinExistence type="predicted"/>
<dbReference type="PANTHER" id="PTHR46895">
    <property type="entry name" value="PROTEIN CBG20548-RELATED"/>
    <property type="match status" value="1"/>
</dbReference>
<dbReference type="PRINTS" id="PR00237">
    <property type="entry name" value="GPCRRHODOPSN"/>
</dbReference>
<feature type="transmembrane region" description="Helical" evidence="5">
    <location>
        <begin position="7"/>
        <end position="31"/>
    </location>
</feature>
<evidence type="ECO:0000256" key="4">
    <source>
        <dbReference type="ARBA" id="ARBA00023136"/>
    </source>
</evidence>
<dbReference type="InterPro" id="IPR017452">
    <property type="entry name" value="GPCR_Rhodpsn_7TM"/>
</dbReference>
<feature type="transmembrane region" description="Helical" evidence="5">
    <location>
        <begin position="257"/>
        <end position="276"/>
    </location>
</feature>
<keyword evidence="4 5" id="KW-0472">Membrane</keyword>
<evidence type="ECO:0000313" key="7">
    <source>
        <dbReference type="Proteomes" id="UP000046393"/>
    </source>
</evidence>
<accession>A0A0N5AW59</accession>
<sequence length="326" mass="37757">MKSSVNSLLAILAVCDTLDLIFITPFVLSHFNEFALNFVFRQYFLKSRQSLTVLSNWCSATAIWIVVAVSVERVIMIRNPFRKEWSQDLVVQIICIISIVTFLLTFCDFYAYKCITRKLCNGTQIVGRCFDVIMDRWSTTTLNPVSQAQRSYVKWSTIINSFLTVLLPVTMLTCAKVALIRSVKNRNKMLRFMVENRADEIEHEKLLRHKTERKIEVTAVVVIICFIITQVPSAVVLSLRTVWKNGFSGMLWYNTKVLIIFLMIVGKVILFPIFYFSSENFRKRLTFMVKSQMSTKSRPSLKHQSTYTLIVKPQQATENHTHSNYV</sequence>
<keyword evidence="2 5" id="KW-0812">Transmembrane</keyword>
<comment type="subcellular location">
    <subcellularLocation>
        <location evidence="1">Membrane</location>
    </subcellularLocation>
</comment>
<evidence type="ECO:0000259" key="6">
    <source>
        <dbReference type="PROSITE" id="PS50262"/>
    </source>
</evidence>
<dbReference type="WBParaSite" id="SMUV_0000914601-mRNA-1">
    <property type="protein sequence ID" value="SMUV_0000914601-mRNA-1"/>
    <property type="gene ID" value="SMUV_0000914601"/>
</dbReference>
<evidence type="ECO:0000313" key="8">
    <source>
        <dbReference type="WBParaSite" id="SMUV_0000914601-mRNA-1"/>
    </source>
</evidence>
<name>A0A0N5AW59_9BILA</name>
<dbReference type="GO" id="GO:0004930">
    <property type="term" value="F:G protein-coupled receptor activity"/>
    <property type="evidence" value="ECO:0007669"/>
    <property type="project" value="InterPro"/>
</dbReference>
<feature type="transmembrane region" description="Helical" evidence="5">
    <location>
        <begin position="51"/>
        <end position="69"/>
    </location>
</feature>
<dbReference type="Pfam" id="PF00001">
    <property type="entry name" value="7tm_1"/>
    <property type="match status" value="1"/>
</dbReference>
<feature type="transmembrane region" description="Helical" evidence="5">
    <location>
        <begin position="158"/>
        <end position="179"/>
    </location>
</feature>
<feature type="transmembrane region" description="Helical" evidence="5">
    <location>
        <begin position="89"/>
        <end position="112"/>
    </location>
</feature>
<keyword evidence="7" id="KW-1185">Reference proteome</keyword>
<protein>
    <submittedName>
        <fullName evidence="8">G_PROTEIN_RECEP_F1_2 domain-containing protein</fullName>
    </submittedName>
</protein>
<dbReference type="Gene3D" id="1.20.1070.10">
    <property type="entry name" value="Rhodopsin 7-helix transmembrane proteins"/>
    <property type="match status" value="1"/>
</dbReference>